<feature type="transmembrane region" description="Helical" evidence="6">
    <location>
        <begin position="51"/>
        <end position="72"/>
    </location>
</feature>
<evidence type="ECO:0000256" key="5">
    <source>
        <dbReference type="ARBA" id="ARBA00023136"/>
    </source>
</evidence>
<keyword evidence="2" id="KW-0813">Transport</keyword>
<evidence type="ECO:0000256" key="6">
    <source>
        <dbReference type="SAM" id="Phobius"/>
    </source>
</evidence>
<dbReference type="GO" id="GO:0022857">
    <property type="term" value="F:transmembrane transporter activity"/>
    <property type="evidence" value="ECO:0007669"/>
    <property type="project" value="InterPro"/>
</dbReference>
<feature type="transmembrane region" description="Helical" evidence="6">
    <location>
        <begin position="257"/>
        <end position="276"/>
    </location>
</feature>
<dbReference type="InterPro" id="IPR011701">
    <property type="entry name" value="MFS"/>
</dbReference>
<evidence type="ECO:0000313" key="8">
    <source>
        <dbReference type="EMBL" id="SDF59688.1"/>
    </source>
</evidence>
<keyword evidence="3 6" id="KW-0812">Transmembrane</keyword>
<dbReference type="InterPro" id="IPR020846">
    <property type="entry name" value="MFS_dom"/>
</dbReference>
<dbReference type="InterPro" id="IPR036259">
    <property type="entry name" value="MFS_trans_sf"/>
</dbReference>
<name>A0A1G7MCY8_THETY</name>
<feature type="transmembrane region" description="Helical" evidence="6">
    <location>
        <begin position="79"/>
        <end position="97"/>
    </location>
</feature>
<keyword evidence="5 6" id="KW-0472">Membrane</keyword>
<dbReference type="RefSeq" id="WP_004398963.1">
    <property type="nucleotide sequence ID" value="NZ_FNBS01000017.1"/>
</dbReference>
<evidence type="ECO:0000259" key="7">
    <source>
        <dbReference type="PROSITE" id="PS50850"/>
    </source>
</evidence>
<comment type="subcellular location">
    <subcellularLocation>
        <location evidence="1">Cell membrane</location>
        <topology evidence="1">Multi-pass membrane protein</topology>
    </subcellularLocation>
</comment>
<dbReference type="Proteomes" id="UP000183404">
    <property type="component" value="Unassembled WGS sequence"/>
</dbReference>
<reference evidence="8 9" key="1">
    <citation type="submission" date="2016-10" db="EMBL/GenBank/DDBJ databases">
        <authorList>
            <person name="de Groot N.N."/>
        </authorList>
    </citation>
    <scope>NUCLEOTIDE SEQUENCE [LARGE SCALE GENOMIC DNA]</scope>
    <source>
        <strain evidence="8 9">DSM 569</strain>
    </source>
</reference>
<feature type="transmembrane region" description="Helical" evidence="6">
    <location>
        <begin position="141"/>
        <end position="164"/>
    </location>
</feature>
<dbReference type="InterPro" id="IPR053160">
    <property type="entry name" value="MFS_DHA3_Transporter"/>
</dbReference>
<dbReference type="SUPFAM" id="SSF103473">
    <property type="entry name" value="MFS general substrate transporter"/>
    <property type="match status" value="1"/>
</dbReference>
<evidence type="ECO:0000256" key="3">
    <source>
        <dbReference type="ARBA" id="ARBA00022692"/>
    </source>
</evidence>
<feature type="transmembrane region" description="Helical" evidence="6">
    <location>
        <begin position="21"/>
        <end position="39"/>
    </location>
</feature>
<dbReference type="EMBL" id="FNBS01000017">
    <property type="protein sequence ID" value="SDF59688.1"/>
    <property type="molecule type" value="Genomic_DNA"/>
</dbReference>
<dbReference type="Gene3D" id="1.20.1250.20">
    <property type="entry name" value="MFS general substrate transporter like domains"/>
    <property type="match status" value="2"/>
</dbReference>
<feature type="transmembrane region" description="Helical" evidence="6">
    <location>
        <begin position="103"/>
        <end position="129"/>
    </location>
</feature>
<dbReference type="AlphaFoldDB" id="A0A1G7MCY8"/>
<dbReference type="PANTHER" id="PTHR23530:SF1">
    <property type="entry name" value="PERMEASE, MAJOR FACILITATOR SUPERFAMILY-RELATED"/>
    <property type="match status" value="1"/>
</dbReference>
<evidence type="ECO:0000313" key="9">
    <source>
        <dbReference type="Proteomes" id="UP000183404"/>
    </source>
</evidence>
<feature type="transmembrane region" description="Helical" evidence="6">
    <location>
        <begin position="222"/>
        <end position="242"/>
    </location>
</feature>
<dbReference type="GO" id="GO:0005886">
    <property type="term" value="C:plasma membrane"/>
    <property type="evidence" value="ECO:0007669"/>
    <property type="project" value="UniProtKB-SubCell"/>
</dbReference>
<feature type="domain" description="Major facilitator superfamily (MFS) profile" evidence="7">
    <location>
        <begin position="13"/>
        <end position="401"/>
    </location>
</feature>
<keyword evidence="4 6" id="KW-1133">Transmembrane helix</keyword>
<dbReference type="PROSITE" id="PS50850">
    <property type="entry name" value="MFS"/>
    <property type="match status" value="1"/>
</dbReference>
<sequence length="423" mass="47277">MSFIAQVKFLPKEVKRFIATEALLGIGMGIFGLVLNLHLLALNVSPEQIGALNSVGTLVMGAAAIPAGFFANYIGRKRIFISGITLTGIGYGLFGLGESIGVFYLAQIIQFIGISFLITTEIQLLFSYAETNELETVSYSLLFAVFTLFSGVGTLLGGFIPNWFPYGNTKYQSSVYISAVLILVAALLRGILLPCVNNSFDKGKSKLLLSNIRIYQVFDKKILLIIFYLFLAGMAFSTIIPFQNVIVKFRMGWSDEYVSYLLTINGLILFFASMIMPWIINKFGTIKAYYYVYGMNLLFALILAFNNISVMMFSTIFLLRSGSFTLLNNMIESQTMSVVEEEKRDFFAGVKSLLRSIGSAIASYLAGYILENQNYTYPFLITFVILLVSLLYFAIFIKPIFIEKLNNSNFSFEEEIQKDVEGI</sequence>
<gene>
    <name evidence="8" type="ORF">SAMN04244560_00953</name>
</gene>
<proteinExistence type="predicted"/>
<dbReference type="Pfam" id="PF07690">
    <property type="entry name" value="MFS_1"/>
    <property type="match status" value="1"/>
</dbReference>
<evidence type="ECO:0000256" key="4">
    <source>
        <dbReference type="ARBA" id="ARBA00022989"/>
    </source>
</evidence>
<evidence type="ECO:0000256" key="1">
    <source>
        <dbReference type="ARBA" id="ARBA00004651"/>
    </source>
</evidence>
<protein>
    <submittedName>
        <fullName evidence="8">Major Facilitator Superfamily protein</fullName>
    </submittedName>
</protein>
<feature type="transmembrane region" description="Helical" evidence="6">
    <location>
        <begin position="376"/>
        <end position="397"/>
    </location>
</feature>
<organism evidence="8 9">
    <name type="scientific">Thermoanaerobacter thermohydrosulfuricus</name>
    <name type="common">Clostridium thermohydrosulfuricum</name>
    <dbReference type="NCBI Taxonomy" id="1516"/>
    <lineage>
        <taxon>Bacteria</taxon>
        <taxon>Bacillati</taxon>
        <taxon>Bacillota</taxon>
        <taxon>Clostridia</taxon>
        <taxon>Thermoanaerobacterales</taxon>
        <taxon>Thermoanaerobacteraceae</taxon>
        <taxon>Thermoanaerobacter</taxon>
    </lineage>
</organism>
<dbReference type="PANTHER" id="PTHR23530">
    <property type="entry name" value="TRANSPORT PROTEIN-RELATED"/>
    <property type="match status" value="1"/>
</dbReference>
<evidence type="ECO:0000256" key="2">
    <source>
        <dbReference type="ARBA" id="ARBA00022448"/>
    </source>
</evidence>
<feature type="transmembrane region" description="Helical" evidence="6">
    <location>
        <begin position="176"/>
        <end position="196"/>
    </location>
</feature>
<accession>A0A1G7MCY8</accession>